<dbReference type="InterPro" id="IPR036465">
    <property type="entry name" value="vWFA_dom_sf"/>
</dbReference>
<reference evidence="1" key="1">
    <citation type="submission" date="2019-07" db="EMBL/GenBank/DDBJ databases">
        <authorList>
            <person name="Wongkuna S."/>
            <person name="Scaria J."/>
        </authorList>
    </citation>
    <scope>NUCLEOTIDE SEQUENCE [LARGE SCALE GENOMIC DNA]</scope>
    <source>
        <strain evidence="1">SW178</strain>
    </source>
</reference>
<comment type="caution">
    <text evidence="1">The sequence shown here is derived from an EMBL/GenBank/DDBJ whole genome shotgun (WGS) entry which is preliminary data.</text>
</comment>
<proteinExistence type="predicted"/>
<gene>
    <name evidence="1" type="ORF">FNY66_04580</name>
</gene>
<dbReference type="EMBL" id="VMSO01000004">
    <property type="protein sequence ID" value="KAA8502027.1"/>
    <property type="molecule type" value="Genomic_DNA"/>
</dbReference>
<dbReference type="Gene3D" id="3.40.50.410">
    <property type="entry name" value="von Willebrand factor, type A domain"/>
    <property type="match status" value="1"/>
</dbReference>
<dbReference type="SUPFAM" id="SSF53300">
    <property type="entry name" value="vWA-like"/>
    <property type="match status" value="1"/>
</dbReference>
<sequence length="220" mass="24751">MTELVFILDRSGSMSGLEKDTIGGFNSMLEKQRKELGDAVVSTVLFDNLTEIIHDRVPIANVRDLTDREYFVRGCTALLDAVGGAIHHIGNVHKYARREDVPEKTLFIITTDGMENASRFYSYDKVSCMIKRQKECYGWEFLFLGANIDAAAEARRFGIDEAMAANYHCDEVGTALNYEVISEAITSVRASAAPLSADWKKKIDADYKKRDLQRKSHRVS</sequence>
<accession>A0A5M9HZA1</accession>
<evidence type="ECO:0000313" key="1">
    <source>
        <dbReference type="EMBL" id="KAA8502027.1"/>
    </source>
</evidence>
<dbReference type="RefSeq" id="WP_150310416.1">
    <property type="nucleotide sequence ID" value="NZ_VMSO01000004.1"/>
</dbReference>
<organism evidence="1 2">
    <name type="scientific">Mediterraneibacter catenae</name>
    <dbReference type="NCBI Taxonomy" id="2594882"/>
    <lineage>
        <taxon>Bacteria</taxon>
        <taxon>Bacillati</taxon>
        <taxon>Bacillota</taxon>
        <taxon>Clostridia</taxon>
        <taxon>Lachnospirales</taxon>
        <taxon>Lachnospiraceae</taxon>
        <taxon>Mediterraneibacter</taxon>
    </lineage>
</organism>
<name>A0A5M9HZA1_9FIRM</name>
<evidence type="ECO:0000313" key="2">
    <source>
        <dbReference type="Proteomes" id="UP000322025"/>
    </source>
</evidence>
<dbReference type="Proteomes" id="UP000322025">
    <property type="component" value="Unassembled WGS sequence"/>
</dbReference>
<keyword evidence="2" id="KW-1185">Reference proteome</keyword>
<dbReference type="AlphaFoldDB" id="A0A5M9HZA1"/>
<protein>
    <submittedName>
        <fullName evidence="1">VWA domain-containing protein</fullName>
    </submittedName>
</protein>
<dbReference type="OrthoDB" id="9790144at2"/>